<dbReference type="PANTHER" id="PTHR45138">
    <property type="entry name" value="REGULATORY COMPONENTS OF SENSORY TRANSDUCTION SYSTEM"/>
    <property type="match status" value="1"/>
</dbReference>
<feature type="transmembrane region" description="Helical" evidence="1">
    <location>
        <begin position="34"/>
        <end position="53"/>
    </location>
</feature>
<dbReference type="GO" id="GO:0005886">
    <property type="term" value="C:plasma membrane"/>
    <property type="evidence" value="ECO:0007669"/>
    <property type="project" value="TreeGrafter"/>
</dbReference>
<dbReference type="InterPro" id="IPR043128">
    <property type="entry name" value="Rev_trsase/Diguanyl_cyclase"/>
</dbReference>
<feature type="domain" description="GGDEF" evidence="2">
    <location>
        <begin position="260"/>
        <end position="403"/>
    </location>
</feature>
<evidence type="ECO:0000259" key="2">
    <source>
        <dbReference type="PROSITE" id="PS50887"/>
    </source>
</evidence>
<evidence type="ECO:0000313" key="4">
    <source>
        <dbReference type="Proteomes" id="UP000199287"/>
    </source>
</evidence>
<proteinExistence type="predicted"/>
<dbReference type="Gene3D" id="3.30.70.270">
    <property type="match status" value="1"/>
</dbReference>
<dbReference type="PROSITE" id="PS50887">
    <property type="entry name" value="GGDEF"/>
    <property type="match status" value="1"/>
</dbReference>
<dbReference type="AlphaFoldDB" id="A0A1I3C748"/>
<evidence type="ECO:0000256" key="1">
    <source>
        <dbReference type="SAM" id="Phobius"/>
    </source>
</evidence>
<dbReference type="SMART" id="SM00267">
    <property type="entry name" value="GGDEF"/>
    <property type="match status" value="1"/>
</dbReference>
<dbReference type="EMBL" id="FOQA01000002">
    <property type="protein sequence ID" value="SFH70384.1"/>
    <property type="molecule type" value="Genomic_DNA"/>
</dbReference>
<dbReference type="GO" id="GO:0052621">
    <property type="term" value="F:diguanylate cyclase activity"/>
    <property type="evidence" value="ECO:0007669"/>
    <property type="project" value="TreeGrafter"/>
</dbReference>
<sequence>MNKIFQHLFSFTIPFLFLAIAYMTHISIEMIPDSWIDTMPLLTVALFALAAILGIWFNRSAIVFASILLLFLYYIQMEKLGFSDHFISADQPQHALILIVVIANLLFFSFSTERGVFSFWGKIKLAVLAFQGWLLLSASKSLSTEIDRLLLEHVTLPLAGKMDLQAYSLILLTGTIFIFAIKAIRTGSFTDRSMVTSVMGIAFIIFMDIPSETVPIFYTTIGLLLVLSVISSSYHMAYIDELTQIPSRRALEEKLLQLGNHYTIAMIDIDFFKKFNDRYGHDVGDDVLAMVASVLKNVTSGGKAYRYGGEEFTIVFPDKGLTEILPVLDELRKTVAQQTYLYKSKPVKKTQKRGSSRSKNLRVTISIGVAEKNHRFKTAEEVRTASDKALYRAKKKGRNCVSK</sequence>
<name>A0A1I3C748_9FIRM</name>
<gene>
    <name evidence="3" type="ORF">SAMN05192551_102258</name>
</gene>
<keyword evidence="4" id="KW-1185">Reference proteome</keyword>
<feature type="transmembrane region" description="Helical" evidence="1">
    <location>
        <begin position="193"/>
        <end position="210"/>
    </location>
</feature>
<feature type="transmembrane region" description="Helical" evidence="1">
    <location>
        <begin position="95"/>
        <end position="113"/>
    </location>
</feature>
<reference evidence="4" key="1">
    <citation type="submission" date="2016-10" db="EMBL/GenBank/DDBJ databases">
        <authorList>
            <person name="Varghese N."/>
            <person name="Submissions S."/>
        </authorList>
    </citation>
    <scope>NUCLEOTIDE SEQUENCE [LARGE SCALE GENOMIC DNA]</scope>
    <source>
        <strain evidence="4">Z-7934</strain>
    </source>
</reference>
<dbReference type="GO" id="GO:1902201">
    <property type="term" value="P:negative regulation of bacterial-type flagellum-dependent cell motility"/>
    <property type="evidence" value="ECO:0007669"/>
    <property type="project" value="TreeGrafter"/>
</dbReference>
<keyword evidence="1" id="KW-1133">Transmembrane helix</keyword>
<feature type="transmembrane region" description="Helical" evidence="1">
    <location>
        <begin position="216"/>
        <end position="239"/>
    </location>
</feature>
<keyword evidence="1" id="KW-0812">Transmembrane</keyword>
<feature type="transmembrane region" description="Helical" evidence="1">
    <location>
        <begin position="60"/>
        <end position="75"/>
    </location>
</feature>
<dbReference type="PANTHER" id="PTHR45138:SF9">
    <property type="entry name" value="DIGUANYLATE CYCLASE DGCM-RELATED"/>
    <property type="match status" value="1"/>
</dbReference>
<dbReference type="Pfam" id="PF00990">
    <property type="entry name" value="GGDEF"/>
    <property type="match status" value="1"/>
</dbReference>
<dbReference type="OrthoDB" id="9805474at2"/>
<dbReference type="InterPro" id="IPR050469">
    <property type="entry name" value="Diguanylate_Cyclase"/>
</dbReference>
<dbReference type="STRING" id="69895.SAMN05192551_102258"/>
<dbReference type="CDD" id="cd01949">
    <property type="entry name" value="GGDEF"/>
    <property type="match status" value="1"/>
</dbReference>
<protein>
    <submittedName>
        <fullName evidence="3">Diguanylate cyclase (GGDEF) domain-containing protein</fullName>
    </submittedName>
</protein>
<accession>A0A1I3C748</accession>
<dbReference type="GO" id="GO:0043709">
    <property type="term" value="P:cell adhesion involved in single-species biofilm formation"/>
    <property type="evidence" value="ECO:0007669"/>
    <property type="project" value="TreeGrafter"/>
</dbReference>
<feature type="transmembrane region" description="Helical" evidence="1">
    <location>
        <begin position="7"/>
        <end position="28"/>
    </location>
</feature>
<dbReference type="InterPro" id="IPR029787">
    <property type="entry name" value="Nucleotide_cyclase"/>
</dbReference>
<dbReference type="RefSeq" id="WP_093370552.1">
    <property type="nucleotide sequence ID" value="NZ_FOQA01000002.1"/>
</dbReference>
<evidence type="ECO:0000313" key="3">
    <source>
        <dbReference type="EMBL" id="SFH70384.1"/>
    </source>
</evidence>
<dbReference type="InterPro" id="IPR000160">
    <property type="entry name" value="GGDEF_dom"/>
</dbReference>
<organism evidence="3 4">
    <name type="scientific">Tindallia magadiensis</name>
    <dbReference type="NCBI Taxonomy" id="69895"/>
    <lineage>
        <taxon>Bacteria</taxon>
        <taxon>Bacillati</taxon>
        <taxon>Bacillota</taxon>
        <taxon>Clostridia</taxon>
        <taxon>Peptostreptococcales</taxon>
        <taxon>Tindalliaceae</taxon>
        <taxon>Tindallia</taxon>
    </lineage>
</organism>
<dbReference type="SUPFAM" id="SSF55073">
    <property type="entry name" value="Nucleotide cyclase"/>
    <property type="match status" value="1"/>
</dbReference>
<dbReference type="Proteomes" id="UP000199287">
    <property type="component" value="Unassembled WGS sequence"/>
</dbReference>
<dbReference type="NCBIfam" id="TIGR00254">
    <property type="entry name" value="GGDEF"/>
    <property type="match status" value="1"/>
</dbReference>
<feature type="transmembrane region" description="Helical" evidence="1">
    <location>
        <begin position="164"/>
        <end position="181"/>
    </location>
</feature>
<keyword evidence="1" id="KW-0472">Membrane</keyword>